<dbReference type="EMBL" id="ML769604">
    <property type="protein sequence ID" value="KAE9392107.1"/>
    <property type="molecule type" value="Genomic_DNA"/>
</dbReference>
<accession>A0A6A4H4R2</accession>
<sequence length="110" mass="12667">MLVRGFNFKLIYPLLEQLNCPCQFPIVATTATIFQLVPLLLLVSIPQNWFHIEVSSPMSMRTIAANPTFFFVKKTRLWLSILSIQYKTTQASRSVTILVNMDSMRSNLDR</sequence>
<proteinExistence type="predicted"/>
<evidence type="ECO:0000313" key="1">
    <source>
        <dbReference type="EMBL" id="KAE9392107.1"/>
    </source>
</evidence>
<gene>
    <name evidence="1" type="ORF">BT96DRAFT_286812</name>
</gene>
<dbReference type="Proteomes" id="UP000799118">
    <property type="component" value="Unassembled WGS sequence"/>
</dbReference>
<name>A0A6A4H4R2_9AGAR</name>
<evidence type="ECO:0000313" key="2">
    <source>
        <dbReference type="Proteomes" id="UP000799118"/>
    </source>
</evidence>
<dbReference type="AlphaFoldDB" id="A0A6A4H4R2"/>
<reference evidence="1" key="1">
    <citation type="journal article" date="2019" name="Environ. Microbiol.">
        <title>Fungal ecological strategies reflected in gene transcription - a case study of two litter decomposers.</title>
        <authorList>
            <person name="Barbi F."/>
            <person name="Kohler A."/>
            <person name="Barry K."/>
            <person name="Baskaran P."/>
            <person name="Daum C."/>
            <person name="Fauchery L."/>
            <person name="Ihrmark K."/>
            <person name="Kuo A."/>
            <person name="LaButti K."/>
            <person name="Lipzen A."/>
            <person name="Morin E."/>
            <person name="Grigoriev I.V."/>
            <person name="Henrissat B."/>
            <person name="Lindahl B."/>
            <person name="Martin F."/>
        </authorList>
    </citation>
    <scope>NUCLEOTIDE SEQUENCE</scope>
    <source>
        <strain evidence="1">JB14</strain>
    </source>
</reference>
<organism evidence="1 2">
    <name type="scientific">Gymnopus androsaceus JB14</name>
    <dbReference type="NCBI Taxonomy" id="1447944"/>
    <lineage>
        <taxon>Eukaryota</taxon>
        <taxon>Fungi</taxon>
        <taxon>Dikarya</taxon>
        <taxon>Basidiomycota</taxon>
        <taxon>Agaricomycotina</taxon>
        <taxon>Agaricomycetes</taxon>
        <taxon>Agaricomycetidae</taxon>
        <taxon>Agaricales</taxon>
        <taxon>Marasmiineae</taxon>
        <taxon>Omphalotaceae</taxon>
        <taxon>Gymnopus</taxon>
    </lineage>
</organism>
<protein>
    <submittedName>
        <fullName evidence="1">Uncharacterized protein</fullName>
    </submittedName>
</protein>
<keyword evidence="2" id="KW-1185">Reference proteome</keyword>